<sequence>MWKLGDKTRKLVDKIQKLGDKMGKLVDKLQNLGDKTKMLMSFPRLAGESYFNFIVDYFHQKNTVHSKACTV</sequence>
<evidence type="ECO:0000313" key="2">
    <source>
        <dbReference type="Proteomes" id="UP000232101"/>
    </source>
</evidence>
<organism evidence="1 2">
    <name type="scientific">Lysinibacillus xylanilyticus</name>
    <dbReference type="NCBI Taxonomy" id="582475"/>
    <lineage>
        <taxon>Bacteria</taxon>
        <taxon>Bacillati</taxon>
        <taxon>Bacillota</taxon>
        <taxon>Bacilli</taxon>
        <taxon>Bacillales</taxon>
        <taxon>Bacillaceae</taxon>
        <taxon>Lysinibacillus</taxon>
    </lineage>
</organism>
<reference evidence="1 2" key="1">
    <citation type="submission" date="2017-11" db="EMBL/GenBank/DDBJ databases">
        <title>Bacterial isolate from king chilli rhizosphere.</title>
        <authorList>
            <person name="Takhelmayum P."/>
            <person name="Sarangthem I."/>
        </authorList>
    </citation>
    <scope>NUCLEOTIDE SEQUENCE [LARGE SCALE GENOMIC DNA]</scope>
    <source>
        <strain evidence="2">t26</strain>
    </source>
</reference>
<evidence type="ECO:0000313" key="1">
    <source>
        <dbReference type="EMBL" id="PJO42581.1"/>
    </source>
</evidence>
<accession>A0A2M9Q3D6</accession>
<dbReference type="EMBL" id="PHQY01000648">
    <property type="protein sequence ID" value="PJO42581.1"/>
    <property type="molecule type" value="Genomic_DNA"/>
</dbReference>
<protein>
    <submittedName>
        <fullName evidence="1">Uncharacterized protein</fullName>
    </submittedName>
</protein>
<comment type="caution">
    <text evidence="1">The sequence shown here is derived from an EMBL/GenBank/DDBJ whole genome shotgun (WGS) entry which is preliminary data.</text>
</comment>
<dbReference type="Proteomes" id="UP000232101">
    <property type="component" value="Unassembled WGS sequence"/>
</dbReference>
<proteinExistence type="predicted"/>
<gene>
    <name evidence="1" type="ORF">CWD94_16915</name>
</gene>
<dbReference type="AlphaFoldDB" id="A0A2M9Q3D6"/>
<name>A0A2M9Q3D6_9BACI</name>